<comment type="caution">
    <text evidence="1">The sequence shown here is derived from an EMBL/GenBank/DDBJ whole genome shotgun (WGS) entry which is preliminary data.</text>
</comment>
<sequence>MSKLTPVFKCCTEMTLISSWPESYPYTPKMSEALLLTRIFDVSACHYAQQFAQTYKDMTGYDLPFITLTDEEHAAINSACSRFIAETEEQKKPARKRVDDTRKKLQDIRSGVIRSSERYPLADMIIDANKSIEYAEKQHGELCNKLDKKIRLLKSVIDVKHGDDFSHLMNVSLREFDNHITTRVNNYKSMFSALRRITTLDNEMRFKIEPGSVIMRQKNTEAEFMNERINQVTIDYYRSDNEAIRNCLSLAEYTELHLSKIKEDAHINAVITLGINETVMN</sequence>
<protein>
    <submittedName>
        <fullName evidence="1">Uncharacterized protein</fullName>
    </submittedName>
</protein>
<name>A0A633DLM2_SALER</name>
<reference evidence="1" key="1">
    <citation type="submission" date="2019-10" db="EMBL/GenBank/DDBJ databases">
        <authorList>
            <consortium name="PulseNet: The National Subtyping Network for Foodborne Disease Surveillance"/>
            <person name="Tarr C.L."/>
            <person name="Trees E."/>
            <person name="Katz L.S."/>
            <person name="Carleton-Romer H.A."/>
            <person name="Stroika S."/>
            <person name="Kucerova Z."/>
            <person name="Roache K.F."/>
            <person name="Sabol A.L."/>
            <person name="Besser J."/>
            <person name="Gerner-Smidt P."/>
        </authorList>
    </citation>
    <scope>NUCLEOTIDE SEQUENCE</scope>
    <source>
        <strain evidence="1">PNUSAS100866</strain>
    </source>
</reference>
<accession>A0A633DLM2</accession>
<gene>
    <name evidence="1" type="ORF">GC469_21360</name>
</gene>
<dbReference type="EMBL" id="AAMGRQ010000040">
    <property type="protein sequence ID" value="EDH1795899.1"/>
    <property type="molecule type" value="Genomic_DNA"/>
</dbReference>
<organism evidence="1">
    <name type="scientific">Salmonella enterica</name>
    <name type="common">Salmonella choleraesuis</name>
    <dbReference type="NCBI Taxonomy" id="28901"/>
    <lineage>
        <taxon>Bacteria</taxon>
        <taxon>Pseudomonadati</taxon>
        <taxon>Pseudomonadota</taxon>
        <taxon>Gammaproteobacteria</taxon>
        <taxon>Enterobacterales</taxon>
        <taxon>Enterobacteriaceae</taxon>
        <taxon>Salmonella</taxon>
    </lineage>
</organism>
<proteinExistence type="predicted"/>
<evidence type="ECO:0000313" key="1">
    <source>
        <dbReference type="EMBL" id="EDH1795899.1"/>
    </source>
</evidence>
<dbReference type="AlphaFoldDB" id="A0A633DLM2"/>